<dbReference type="InterPro" id="IPR006240">
    <property type="entry name" value="CysQ"/>
</dbReference>
<evidence type="ECO:0000256" key="9">
    <source>
        <dbReference type="HAMAP-Rule" id="MF_02095"/>
    </source>
</evidence>
<keyword evidence="4 9" id="KW-0997">Cell inner membrane</keyword>
<comment type="caution">
    <text evidence="11">The sequence shown here is derived from an EMBL/GenBank/DDBJ whole genome shotgun (WGS) entry which is preliminary data.</text>
</comment>
<dbReference type="HAMAP" id="MF_02095">
    <property type="entry name" value="CysQ"/>
    <property type="match status" value="1"/>
</dbReference>
<comment type="subcellular location">
    <subcellularLocation>
        <location evidence="9">Cell inner membrane</location>
        <topology evidence="9">Peripheral membrane protein</topology>
        <orientation evidence="9">Cytoplasmic side</orientation>
    </subcellularLocation>
</comment>
<dbReference type="CDD" id="cd01638">
    <property type="entry name" value="CysQ"/>
    <property type="match status" value="1"/>
</dbReference>
<comment type="similarity">
    <text evidence="2 9">Belongs to the inositol monophosphatase superfamily. CysQ family.</text>
</comment>
<feature type="binding site" evidence="9">
    <location>
        <position position="74"/>
    </location>
    <ligand>
        <name>substrate</name>
    </ligand>
</feature>
<evidence type="ECO:0000256" key="8">
    <source>
        <dbReference type="ARBA" id="ARBA00023136"/>
    </source>
</evidence>
<feature type="binding site" evidence="10">
    <location>
        <position position="97"/>
    </location>
    <ligand>
        <name>Mg(2+)</name>
        <dbReference type="ChEBI" id="CHEBI:18420"/>
        <label>1</label>
        <note>catalytic</note>
    </ligand>
</feature>
<gene>
    <name evidence="9 11" type="primary">cysQ</name>
    <name evidence="11" type="ORF">CC99x_01184</name>
    <name evidence="12" type="ORF">CC99x_012005</name>
</gene>
<dbReference type="InterPro" id="IPR050725">
    <property type="entry name" value="CysQ/Inositol_MonoPase"/>
</dbReference>
<feature type="binding site" evidence="9">
    <location>
        <position position="96"/>
    </location>
    <ligand>
        <name>Mg(2+)</name>
        <dbReference type="ChEBI" id="CHEBI:18420"/>
        <label>1</label>
    </ligand>
</feature>
<dbReference type="InterPro" id="IPR020550">
    <property type="entry name" value="Inositol_monophosphatase_CS"/>
</dbReference>
<reference evidence="11" key="1">
    <citation type="submission" date="2015-09" db="EMBL/GenBank/DDBJ databases">
        <title>Draft Genome Sequences of Two Novel Amoeba-resistant Intranuclear Bacteria, Candidatus Berkiella cookevillensis and Candidatus Berkiella aquae.</title>
        <authorList>
            <person name="Mehari Y.T."/>
            <person name="Arivett B.A."/>
            <person name="Farone A.L."/>
            <person name="Gunderson J.H."/>
            <person name="Farone M.B."/>
        </authorList>
    </citation>
    <scope>NUCLEOTIDE SEQUENCE [LARGE SCALE GENOMIC DNA]</scope>
    <source>
        <strain evidence="11">CC99</strain>
    </source>
</reference>
<feature type="binding site" evidence="9">
    <location>
        <position position="97"/>
    </location>
    <ligand>
        <name>Mg(2+)</name>
        <dbReference type="ChEBI" id="CHEBI:18420"/>
        <label>2</label>
    </ligand>
</feature>
<dbReference type="PANTHER" id="PTHR43028">
    <property type="entry name" value="3'(2'),5'-BISPHOSPHATE NUCLEOTIDASE 1"/>
    <property type="match status" value="1"/>
</dbReference>
<dbReference type="SUPFAM" id="SSF56655">
    <property type="entry name" value="Carbohydrate phosphatase"/>
    <property type="match status" value="1"/>
</dbReference>
<comment type="catalytic activity">
    <reaction evidence="1 9">
        <text>adenosine 3',5'-bisphosphate + H2O = AMP + phosphate</text>
        <dbReference type="Rhea" id="RHEA:10040"/>
        <dbReference type="ChEBI" id="CHEBI:15377"/>
        <dbReference type="ChEBI" id="CHEBI:43474"/>
        <dbReference type="ChEBI" id="CHEBI:58343"/>
        <dbReference type="ChEBI" id="CHEBI:456215"/>
        <dbReference type="EC" id="3.1.3.7"/>
    </reaction>
</comment>
<dbReference type="InterPro" id="IPR000760">
    <property type="entry name" value="Inositol_monophosphatase-like"/>
</dbReference>
<evidence type="ECO:0000256" key="10">
    <source>
        <dbReference type="PIRSR" id="PIRSR600760-2"/>
    </source>
</evidence>
<proteinExistence type="inferred from homology"/>
<comment type="function">
    <text evidence="9">Converts adenosine-3',5'-bisphosphate (PAP) to AMP.</text>
</comment>
<organism evidence="11">
    <name type="scientific">Candidatus Berkiella cookevillensis</name>
    <dbReference type="NCBI Taxonomy" id="437022"/>
    <lineage>
        <taxon>Bacteria</taxon>
        <taxon>Pseudomonadati</taxon>
        <taxon>Pseudomonadota</taxon>
        <taxon>Gammaproteobacteria</taxon>
        <taxon>Candidatus Berkiellales</taxon>
        <taxon>Candidatus Berkiellaceae</taxon>
        <taxon>Candidatus Berkiella</taxon>
    </lineage>
</organism>
<evidence type="ECO:0000313" key="13">
    <source>
        <dbReference type="Proteomes" id="UP000051494"/>
    </source>
</evidence>
<keyword evidence="7 9" id="KW-0460">Magnesium</keyword>
<feature type="binding site" evidence="10">
    <location>
        <position position="94"/>
    </location>
    <ligand>
        <name>Mg(2+)</name>
        <dbReference type="ChEBI" id="CHEBI:18420"/>
        <label>1</label>
        <note>catalytic</note>
    </ligand>
</feature>
<dbReference type="AlphaFoldDB" id="A0A0Q9YDV5"/>
<dbReference type="InterPro" id="IPR020583">
    <property type="entry name" value="Inositol_monoP_metal-BS"/>
</dbReference>
<evidence type="ECO:0000256" key="1">
    <source>
        <dbReference type="ARBA" id="ARBA00001625"/>
    </source>
</evidence>
<feature type="binding site" evidence="9">
    <location>
        <position position="94"/>
    </location>
    <ligand>
        <name>Mg(2+)</name>
        <dbReference type="ChEBI" id="CHEBI:18420"/>
        <label>1</label>
    </ligand>
</feature>
<feature type="binding site" evidence="9">
    <location>
        <position position="74"/>
    </location>
    <ligand>
        <name>Mg(2+)</name>
        <dbReference type="ChEBI" id="CHEBI:18420"/>
        <label>1</label>
    </ligand>
</feature>
<dbReference type="Gene3D" id="3.30.540.10">
    <property type="entry name" value="Fructose-1,6-Bisphosphatase, subunit A, domain 1"/>
    <property type="match status" value="1"/>
</dbReference>
<dbReference type="Pfam" id="PF00459">
    <property type="entry name" value="Inositol_P"/>
    <property type="match status" value="1"/>
</dbReference>
<sequence length="271" mass="30169">MNNTLEKIAHDVYQTAVAAGEAILPYYEKVKDLEIEYKEDDSPLTAADIASHAVIERQLAHYVVYDKTIPILSEEGEAHSLAEKLSWQSYWCVDPLDGTKEFVKGHSEFTVNIALIEQHQPIVGVIYAPALKIGYVAWKKGGAYYCHPEGREVIRAKTPVEEPLRVIASRHHGVPRIEAILNQLPAYNLVSRGSALKFCEIARGQADLFLRTTQTGEWDNAAGQCIVEEAGGAVFHFDLSPVRYNNSLSYKTNPIVVVGDTTFAWQDLLAE</sequence>
<dbReference type="GO" id="GO:0000103">
    <property type="term" value="P:sulfate assimilation"/>
    <property type="evidence" value="ECO:0007669"/>
    <property type="project" value="TreeGrafter"/>
</dbReference>
<dbReference type="GO" id="GO:0005886">
    <property type="term" value="C:plasma membrane"/>
    <property type="evidence" value="ECO:0007669"/>
    <property type="project" value="UniProtKB-SubCell"/>
</dbReference>
<evidence type="ECO:0000256" key="4">
    <source>
        <dbReference type="ARBA" id="ARBA00022519"/>
    </source>
</evidence>
<dbReference type="EMBL" id="LKHV01000005">
    <property type="protein sequence ID" value="KRG18703.1"/>
    <property type="molecule type" value="Genomic_DNA"/>
</dbReference>
<dbReference type="OrthoDB" id="9785695at2"/>
<dbReference type="STRING" id="437022.CC99x_01184"/>
<dbReference type="PROSITE" id="PS00629">
    <property type="entry name" value="IMP_1"/>
    <property type="match status" value="1"/>
</dbReference>
<feature type="binding site" evidence="9">
    <location>
        <position position="219"/>
    </location>
    <ligand>
        <name>substrate</name>
    </ligand>
</feature>
<keyword evidence="13" id="KW-1185">Reference proteome</keyword>
<evidence type="ECO:0000256" key="6">
    <source>
        <dbReference type="ARBA" id="ARBA00022801"/>
    </source>
</evidence>
<dbReference type="PATRIC" id="fig|1590042.3.peg.1198"/>
<keyword evidence="6 9" id="KW-0378">Hydrolase</keyword>
<dbReference type="PROSITE" id="PS00630">
    <property type="entry name" value="IMP_2"/>
    <property type="match status" value="1"/>
</dbReference>
<dbReference type="EC" id="3.1.3.7" evidence="9"/>
<evidence type="ECO:0000313" key="11">
    <source>
        <dbReference type="EMBL" id="KRG18703.1"/>
    </source>
</evidence>
<keyword evidence="5 9" id="KW-0479">Metal-binding</keyword>
<reference evidence="12" key="3">
    <citation type="submission" date="2021-06" db="EMBL/GenBank/DDBJ databases">
        <title>Genomic Description and Analysis of Intracellular Bacteria, Candidatus Berkiella cookevillensis and Candidatus Berkiella aquae.</title>
        <authorList>
            <person name="Kidane D.T."/>
            <person name="Mehari Y.T."/>
            <person name="Rice F.C."/>
            <person name="Arivett B.A."/>
            <person name="Farone A.L."/>
            <person name="Berk S.G."/>
            <person name="Farone M.B."/>
        </authorList>
    </citation>
    <scope>NUCLEOTIDE SEQUENCE</scope>
    <source>
        <strain evidence="12">CC99</strain>
    </source>
</reference>
<name>A0A0Q9YDV5_9GAMM</name>
<feature type="binding site" evidence="10">
    <location>
        <position position="96"/>
    </location>
    <ligand>
        <name>Mg(2+)</name>
        <dbReference type="ChEBI" id="CHEBI:18420"/>
        <label>1</label>
        <note>catalytic</note>
    </ligand>
</feature>
<evidence type="ECO:0000256" key="2">
    <source>
        <dbReference type="ARBA" id="ARBA00005289"/>
    </source>
</evidence>
<dbReference type="GO" id="GO:0008441">
    <property type="term" value="F:3'(2'),5'-bisphosphate nucleotidase activity"/>
    <property type="evidence" value="ECO:0007669"/>
    <property type="project" value="UniProtKB-UniRule"/>
</dbReference>
<dbReference type="GO" id="GO:0000287">
    <property type="term" value="F:magnesium ion binding"/>
    <property type="evidence" value="ECO:0007669"/>
    <property type="project" value="UniProtKB-UniRule"/>
</dbReference>
<evidence type="ECO:0000313" key="12">
    <source>
        <dbReference type="EMBL" id="MCS5709619.1"/>
    </source>
</evidence>
<feature type="binding site" evidence="9">
    <location>
        <position position="94"/>
    </location>
    <ligand>
        <name>Mg(2+)</name>
        <dbReference type="ChEBI" id="CHEBI:18420"/>
        <label>2</label>
    </ligand>
</feature>
<accession>A0A0Q9YDV5</accession>
<dbReference type="GO" id="GO:0046854">
    <property type="term" value="P:phosphatidylinositol phosphate biosynthetic process"/>
    <property type="evidence" value="ECO:0007669"/>
    <property type="project" value="InterPro"/>
</dbReference>
<feature type="binding site" evidence="10">
    <location>
        <position position="219"/>
    </location>
    <ligand>
        <name>Mg(2+)</name>
        <dbReference type="ChEBI" id="CHEBI:18420"/>
        <label>1</label>
        <note>catalytic</note>
    </ligand>
</feature>
<feature type="binding site" evidence="10">
    <location>
        <position position="74"/>
    </location>
    <ligand>
        <name>Mg(2+)</name>
        <dbReference type="ChEBI" id="CHEBI:18420"/>
        <label>1</label>
        <note>catalytic</note>
    </ligand>
</feature>
<dbReference type="RefSeq" id="WP_057624294.1">
    <property type="nucleotide sequence ID" value="NZ_LKHV02000001.1"/>
</dbReference>
<dbReference type="NCBIfam" id="TIGR01331">
    <property type="entry name" value="bisphos_cysQ"/>
    <property type="match status" value="1"/>
</dbReference>
<evidence type="ECO:0000256" key="5">
    <source>
        <dbReference type="ARBA" id="ARBA00022723"/>
    </source>
</evidence>
<dbReference type="EMBL" id="LKHV02000001">
    <property type="protein sequence ID" value="MCS5709619.1"/>
    <property type="molecule type" value="Genomic_DNA"/>
</dbReference>
<feature type="binding site" evidence="9">
    <location>
        <position position="219"/>
    </location>
    <ligand>
        <name>Mg(2+)</name>
        <dbReference type="ChEBI" id="CHEBI:18420"/>
        <label>2</label>
    </ligand>
</feature>
<dbReference type="GO" id="GO:0050427">
    <property type="term" value="P:3'-phosphoadenosine 5'-phosphosulfate metabolic process"/>
    <property type="evidence" value="ECO:0007669"/>
    <property type="project" value="TreeGrafter"/>
</dbReference>
<reference evidence="12" key="2">
    <citation type="journal article" date="2016" name="Genome Announc.">
        <title>Draft Genome Sequences of Two Novel Amoeba-Resistant Intranuclear Bacteria, 'Candidatus Berkiella cookevillensis' and 'Candidatus Berkiella aquae'.</title>
        <authorList>
            <person name="Mehari Y.T."/>
            <person name="Arivett B.A."/>
            <person name="Farone A.L."/>
            <person name="Gunderson J.H."/>
            <person name="Farone M.B."/>
        </authorList>
    </citation>
    <scope>NUCLEOTIDE SEQUENCE</scope>
    <source>
        <strain evidence="12">CC99</strain>
    </source>
</reference>
<protein>
    <recommendedName>
        <fullName evidence="9">3'(2'),5'-bisphosphate nucleotidase CysQ</fullName>
        <ecNumber evidence="9">3.1.3.7</ecNumber>
    </recommendedName>
    <alternativeName>
        <fullName evidence="9">3'(2'),5-bisphosphonucleoside 3'(2')-phosphohydrolase</fullName>
    </alternativeName>
    <alternativeName>
        <fullName evidence="9">3'-phosphoadenosine 5'-phosphate phosphatase</fullName>
        <shortName evidence="9">PAP phosphatase</shortName>
    </alternativeName>
</protein>
<keyword evidence="8 9" id="KW-0472">Membrane</keyword>
<dbReference type="PANTHER" id="PTHR43028:SF5">
    <property type="entry name" value="3'(2'),5'-BISPHOSPHATE NUCLEOTIDASE 1"/>
    <property type="match status" value="1"/>
</dbReference>
<dbReference type="Gene3D" id="3.40.190.80">
    <property type="match status" value="1"/>
</dbReference>
<dbReference type="Proteomes" id="UP000051494">
    <property type="component" value="Unassembled WGS sequence"/>
</dbReference>
<feature type="binding site" evidence="9">
    <location>
        <begin position="96"/>
        <end position="99"/>
    </location>
    <ligand>
        <name>substrate</name>
    </ligand>
</feature>
<evidence type="ECO:0000256" key="3">
    <source>
        <dbReference type="ARBA" id="ARBA00022475"/>
    </source>
</evidence>
<keyword evidence="3 9" id="KW-1003">Cell membrane</keyword>
<evidence type="ECO:0000256" key="7">
    <source>
        <dbReference type="ARBA" id="ARBA00022842"/>
    </source>
</evidence>
<comment type="cofactor">
    <cofactor evidence="9 10">
        <name>Mg(2+)</name>
        <dbReference type="ChEBI" id="CHEBI:18420"/>
    </cofactor>
</comment>